<evidence type="ECO:0000259" key="2">
    <source>
        <dbReference type="PROSITE" id="PS50105"/>
    </source>
</evidence>
<keyword evidence="1" id="KW-0732">Signal</keyword>
<organism evidence="3 4">
    <name type="scientific">Cyprinus carpio carpio</name>
    <dbReference type="NCBI Taxonomy" id="630221"/>
    <lineage>
        <taxon>Eukaryota</taxon>
        <taxon>Metazoa</taxon>
        <taxon>Chordata</taxon>
        <taxon>Craniata</taxon>
        <taxon>Vertebrata</taxon>
        <taxon>Euteleostomi</taxon>
        <taxon>Actinopterygii</taxon>
        <taxon>Neopterygii</taxon>
        <taxon>Teleostei</taxon>
        <taxon>Ostariophysi</taxon>
        <taxon>Cypriniformes</taxon>
        <taxon>Cyprinidae</taxon>
        <taxon>Cyprininae</taxon>
        <taxon>Cyprinus</taxon>
    </lineage>
</organism>
<dbReference type="InterPro" id="IPR042812">
    <property type="entry name" value="SAMD3"/>
</dbReference>
<dbReference type="SUPFAM" id="SSF47769">
    <property type="entry name" value="SAM/Pointed domain"/>
    <property type="match status" value="1"/>
</dbReference>
<feature type="signal peptide" evidence="1">
    <location>
        <begin position="1"/>
        <end position="22"/>
    </location>
</feature>
<evidence type="ECO:0000256" key="1">
    <source>
        <dbReference type="SAM" id="SignalP"/>
    </source>
</evidence>
<dbReference type="AlphaFoldDB" id="A0A9J7XVF4"/>
<feature type="chain" id="PRO_5039913100" description="SAM domain-containing protein" evidence="1">
    <location>
        <begin position="23"/>
        <end position="488"/>
    </location>
</feature>
<dbReference type="Pfam" id="PF07647">
    <property type="entry name" value="SAM_2"/>
    <property type="match status" value="1"/>
</dbReference>
<evidence type="ECO:0000313" key="4">
    <source>
        <dbReference type="Proteomes" id="UP001108240"/>
    </source>
</evidence>
<keyword evidence="4" id="KW-1185">Reference proteome</keyword>
<dbReference type="Gene3D" id="1.10.150.50">
    <property type="entry name" value="Transcription Factor, Ets-1"/>
    <property type="match status" value="1"/>
</dbReference>
<evidence type="ECO:0000313" key="3">
    <source>
        <dbReference type="Ensembl" id="ENSCCRP00000111852.1"/>
    </source>
</evidence>
<feature type="domain" description="SAM" evidence="2">
    <location>
        <begin position="25"/>
        <end position="67"/>
    </location>
</feature>
<dbReference type="SMART" id="SM00454">
    <property type="entry name" value="SAM"/>
    <property type="match status" value="1"/>
</dbReference>
<protein>
    <recommendedName>
        <fullName evidence="2">SAM domain-containing protein</fullName>
    </recommendedName>
</protein>
<dbReference type="InterPro" id="IPR013761">
    <property type="entry name" value="SAM/pointed_sf"/>
</dbReference>
<dbReference type="PANTHER" id="PTHR47302">
    <property type="entry name" value="STERILE ALPHA MOTIF DOMAIN-CONTAINING PROTEIN 3"/>
    <property type="match status" value="1"/>
</dbReference>
<dbReference type="PROSITE" id="PS50105">
    <property type="entry name" value="SAM_DOMAIN"/>
    <property type="match status" value="1"/>
</dbReference>
<dbReference type="Ensembl" id="ENSCCRT00000191734.1">
    <property type="protein sequence ID" value="ENSCCRP00000111852.1"/>
    <property type="gene ID" value="ENSCCRG00000071678.1"/>
</dbReference>
<dbReference type="Proteomes" id="UP001108240">
    <property type="component" value="Unplaced"/>
</dbReference>
<name>A0A9J7XVF4_CYPCA</name>
<dbReference type="GeneTree" id="ENSGT00990000205228"/>
<proteinExistence type="predicted"/>
<dbReference type="PANTHER" id="PTHR47302:SF1">
    <property type="entry name" value="STERILE ALPHA MOTIF DOMAIN-CONTAINING PROTEIN 3"/>
    <property type="match status" value="1"/>
</dbReference>
<reference evidence="3" key="1">
    <citation type="submission" date="2025-08" db="UniProtKB">
        <authorList>
            <consortium name="Ensembl"/>
        </authorList>
    </citation>
    <scope>IDENTIFICATION</scope>
</reference>
<sequence length="488" mass="56352">MHSWFMKCYLCFVFFYPQITMVDKWSVDDTCHWLQTINLIDAKESFREQQIDGETLLGLTERMVERLFPVMKHQVTFMKELNKLKNLETEVPQISCTQQEPCENEGSFVAQPWPAVYNLPVFPPELQAALQRKDPGFKKKDKSHIRALLIQVLFDSITKHTWYPNHKMYGDVLGSLITRFPFLKDGSSSGYDTLLECLRNKFKKERIPLVSSSIVLQMKEKYGIKRKCAGQTDSEELSQQQEIVLDLEVMGEDETSFREHINAITLELRKSNPSYSEVKNRMKRTLFKRVQLMDRPAAEVMEQFPFLGVPQLMLHEMTMRFGTDLAKNMETSLNEMAPNIIRSAKEGSQKKLYANLIGLAEETTEGLVRNAALILLPALFKENASFLYCVDSEPKGATPTIVFNSSPDPLKAESVSIIMDNVYIIREADIDMTQAVECLFAVYFLFNVQYPVDIKHTMTFIQKYMLKLRQEHGKRTPIPVLKMYSQLV</sequence>
<accession>A0A9J7XVF4</accession>
<reference evidence="3" key="2">
    <citation type="submission" date="2025-09" db="UniProtKB">
        <authorList>
            <consortium name="Ensembl"/>
        </authorList>
    </citation>
    <scope>IDENTIFICATION</scope>
</reference>
<dbReference type="InterPro" id="IPR001660">
    <property type="entry name" value="SAM"/>
</dbReference>
<dbReference type="OMA" id="LERFFFE"/>